<evidence type="ECO:0000256" key="2">
    <source>
        <dbReference type="SAM" id="MobiDB-lite"/>
    </source>
</evidence>
<dbReference type="AlphaFoldDB" id="A0A250XM94"/>
<dbReference type="InterPro" id="IPR029016">
    <property type="entry name" value="GAF-like_dom_sf"/>
</dbReference>
<evidence type="ECO:0000313" key="4">
    <source>
        <dbReference type="EMBL" id="GAX84204.1"/>
    </source>
</evidence>
<feature type="domain" description="GAF" evidence="3">
    <location>
        <begin position="85"/>
        <end position="216"/>
    </location>
</feature>
<comment type="caution">
    <text evidence="4">The sequence shown here is derived from an EMBL/GenBank/DDBJ whole genome shotgun (WGS) entry which is preliminary data.</text>
</comment>
<dbReference type="EMBL" id="BEGY01000119">
    <property type="protein sequence ID" value="GAX84204.1"/>
    <property type="molecule type" value="Genomic_DNA"/>
</dbReference>
<dbReference type="PANTHER" id="PTHR43102:SF2">
    <property type="entry name" value="GAF DOMAIN-CONTAINING PROTEIN"/>
    <property type="match status" value="1"/>
</dbReference>
<dbReference type="STRING" id="1157962.A0A250XM94"/>
<dbReference type="PANTHER" id="PTHR43102">
    <property type="entry name" value="SLR1143 PROTEIN"/>
    <property type="match status" value="1"/>
</dbReference>
<dbReference type="Pfam" id="PF01590">
    <property type="entry name" value="GAF"/>
    <property type="match status" value="1"/>
</dbReference>
<proteinExistence type="predicted"/>
<dbReference type="Gene3D" id="3.30.450.40">
    <property type="match status" value="1"/>
</dbReference>
<sequence>MSDIDSIRVFPDVEQIVAAAVESVMDDLQSHEEERAAMLDNVAARGLAYQAFALGCPRPPREEERVKTLEALCHNYDINVDNAELDSILLVLNHVFNAPISMVVLFKGAIPNSSPGNNLVYVKEGMGVDYLWRWSFCGWSMWTSPNPQIMVIPDAQQDARFCDNPYVKEPDGWLRFYCGAPLIASNGHHLGTLCFIDTSPCLLSASQCALVNNMTEMVVRHTDAAAEELTGSQVHDLNGGSSHGEGTDAAAEELTNTGA</sequence>
<protein>
    <recommendedName>
        <fullName evidence="3">GAF domain-containing protein</fullName>
    </recommendedName>
</protein>
<evidence type="ECO:0000259" key="3">
    <source>
        <dbReference type="Pfam" id="PF01590"/>
    </source>
</evidence>
<keyword evidence="5" id="KW-1185">Reference proteome</keyword>
<name>A0A250XM94_9CHLO</name>
<dbReference type="OrthoDB" id="544619at2759"/>
<keyword evidence="1" id="KW-0675">Receptor</keyword>
<feature type="region of interest" description="Disordered" evidence="2">
    <location>
        <begin position="234"/>
        <end position="259"/>
    </location>
</feature>
<evidence type="ECO:0000313" key="5">
    <source>
        <dbReference type="Proteomes" id="UP000232323"/>
    </source>
</evidence>
<accession>A0A250XM94</accession>
<evidence type="ECO:0000256" key="1">
    <source>
        <dbReference type="ARBA" id="ARBA00023170"/>
    </source>
</evidence>
<dbReference type="InterPro" id="IPR003018">
    <property type="entry name" value="GAF"/>
</dbReference>
<organism evidence="4 5">
    <name type="scientific">Chlamydomonas eustigma</name>
    <dbReference type="NCBI Taxonomy" id="1157962"/>
    <lineage>
        <taxon>Eukaryota</taxon>
        <taxon>Viridiplantae</taxon>
        <taxon>Chlorophyta</taxon>
        <taxon>core chlorophytes</taxon>
        <taxon>Chlorophyceae</taxon>
        <taxon>CS clade</taxon>
        <taxon>Chlamydomonadales</taxon>
        <taxon>Chlamydomonadaceae</taxon>
        <taxon>Chlamydomonas</taxon>
    </lineage>
</organism>
<dbReference type="Proteomes" id="UP000232323">
    <property type="component" value="Unassembled WGS sequence"/>
</dbReference>
<dbReference type="SUPFAM" id="SSF55781">
    <property type="entry name" value="GAF domain-like"/>
    <property type="match status" value="1"/>
</dbReference>
<reference evidence="4 5" key="1">
    <citation type="submission" date="2017-08" db="EMBL/GenBank/DDBJ databases">
        <title>Acidophilic green algal genome provides insights into adaptation to an acidic environment.</title>
        <authorList>
            <person name="Hirooka S."/>
            <person name="Hirose Y."/>
            <person name="Kanesaki Y."/>
            <person name="Higuchi S."/>
            <person name="Fujiwara T."/>
            <person name="Onuma R."/>
            <person name="Era A."/>
            <person name="Ohbayashi R."/>
            <person name="Uzuka A."/>
            <person name="Nozaki H."/>
            <person name="Yoshikawa H."/>
            <person name="Miyagishima S.Y."/>
        </authorList>
    </citation>
    <scope>NUCLEOTIDE SEQUENCE [LARGE SCALE GENOMIC DNA]</scope>
    <source>
        <strain evidence="4 5">NIES-2499</strain>
    </source>
</reference>
<gene>
    <name evidence="4" type="ORF">CEUSTIGMA_g11627.t1</name>
</gene>